<evidence type="ECO:0000256" key="10">
    <source>
        <dbReference type="ARBA" id="ARBA00041300"/>
    </source>
</evidence>
<evidence type="ECO:0000256" key="13">
    <source>
        <dbReference type="ARBA" id="ARBA00043009"/>
    </source>
</evidence>
<comment type="similarity">
    <text evidence="3">Belongs to the peptidase C19 family.</text>
</comment>
<evidence type="ECO:0000313" key="17">
    <source>
        <dbReference type="Proteomes" id="UP000678499"/>
    </source>
</evidence>
<protein>
    <recommendedName>
        <fullName evidence="9">Ubiquitin carboxyl-terminal hydrolase 36</fullName>
        <ecNumber evidence="4">3.4.19.12</ecNumber>
    </recommendedName>
    <alternativeName>
        <fullName evidence="12">Deubiquitinating enzyme 36</fullName>
    </alternativeName>
    <alternativeName>
        <fullName evidence="11">Protein scrawny</fullName>
    </alternativeName>
    <alternativeName>
        <fullName evidence="10">Ubiquitin thioesterase 36</fullName>
    </alternativeName>
    <alternativeName>
        <fullName evidence="13">Ubiquitin-specific-processing protease 36</fullName>
    </alternativeName>
</protein>
<evidence type="ECO:0000259" key="15">
    <source>
        <dbReference type="PROSITE" id="PS50235"/>
    </source>
</evidence>
<evidence type="ECO:0000256" key="11">
    <source>
        <dbReference type="ARBA" id="ARBA00042154"/>
    </source>
</evidence>
<organism evidence="16">
    <name type="scientific">Notodromas monacha</name>
    <dbReference type="NCBI Taxonomy" id="399045"/>
    <lineage>
        <taxon>Eukaryota</taxon>
        <taxon>Metazoa</taxon>
        <taxon>Ecdysozoa</taxon>
        <taxon>Arthropoda</taxon>
        <taxon>Crustacea</taxon>
        <taxon>Oligostraca</taxon>
        <taxon>Ostracoda</taxon>
        <taxon>Podocopa</taxon>
        <taxon>Podocopida</taxon>
        <taxon>Cypridocopina</taxon>
        <taxon>Cypridoidea</taxon>
        <taxon>Cyprididae</taxon>
        <taxon>Notodromas</taxon>
    </lineage>
</organism>
<keyword evidence="5" id="KW-0645">Protease</keyword>
<feature type="compositionally biased region" description="Polar residues" evidence="14">
    <location>
        <begin position="500"/>
        <end position="512"/>
    </location>
</feature>
<dbReference type="InterPro" id="IPR050164">
    <property type="entry name" value="Peptidase_C19"/>
</dbReference>
<keyword evidence="6" id="KW-0833">Ubl conjugation pathway</keyword>
<dbReference type="InterPro" id="IPR028889">
    <property type="entry name" value="USP"/>
</dbReference>
<dbReference type="EMBL" id="OA883019">
    <property type="protein sequence ID" value="CAD7277700.1"/>
    <property type="molecule type" value="Genomic_DNA"/>
</dbReference>
<dbReference type="EMBL" id="CAJPEX010000982">
    <property type="protein sequence ID" value="CAG0917852.1"/>
    <property type="molecule type" value="Genomic_DNA"/>
</dbReference>
<dbReference type="Proteomes" id="UP000678499">
    <property type="component" value="Unassembled WGS sequence"/>
</dbReference>
<keyword evidence="7" id="KW-0378">Hydrolase</keyword>
<reference evidence="16" key="1">
    <citation type="submission" date="2020-11" db="EMBL/GenBank/DDBJ databases">
        <authorList>
            <person name="Tran Van P."/>
        </authorList>
    </citation>
    <scope>NUCLEOTIDE SEQUENCE</scope>
</reference>
<dbReference type="GO" id="GO:0005829">
    <property type="term" value="C:cytosol"/>
    <property type="evidence" value="ECO:0007669"/>
    <property type="project" value="TreeGrafter"/>
</dbReference>
<evidence type="ECO:0000256" key="8">
    <source>
        <dbReference type="ARBA" id="ARBA00022807"/>
    </source>
</evidence>
<dbReference type="EC" id="3.4.19.12" evidence="4"/>
<feature type="compositionally biased region" description="Basic and acidic residues" evidence="14">
    <location>
        <begin position="818"/>
        <end position="834"/>
    </location>
</feature>
<dbReference type="PANTHER" id="PTHR24006">
    <property type="entry name" value="UBIQUITIN CARBOXYL-TERMINAL HYDROLASE"/>
    <property type="match status" value="1"/>
</dbReference>
<dbReference type="PANTHER" id="PTHR24006:SF758">
    <property type="entry name" value="UBIQUITIN CARBOXYL-TERMINAL HYDROLASE 36"/>
    <property type="match status" value="1"/>
</dbReference>
<feature type="region of interest" description="Disordered" evidence="14">
    <location>
        <begin position="648"/>
        <end position="852"/>
    </location>
</feature>
<feature type="compositionally biased region" description="Basic and acidic residues" evidence="14">
    <location>
        <begin position="684"/>
        <end position="701"/>
    </location>
</feature>
<dbReference type="GO" id="GO:0004843">
    <property type="term" value="F:cysteine-type deubiquitinase activity"/>
    <property type="evidence" value="ECO:0007669"/>
    <property type="project" value="UniProtKB-EC"/>
</dbReference>
<keyword evidence="8" id="KW-0788">Thiol protease</keyword>
<comment type="subcellular location">
    <subcellularLocation>
        <location evidence="2">Nucleus</location>
        <location evidence="2">Nucleolus</location>
    </subcellularLocation>
</comment>
<dbReference type="OrthoDB" id="420187at2759"/>
<evidence type="ECO:0000256" key="4">
    <source>
        <dbReference type="ARBA" id="ARBA00012759"/>
    </source>
</evidence>
<feature type="compositionally biased region" description="Basic and acidic residues" evidence="14">
    <location>
        <begin position="739"/>
        <end position="753"/>
    </location>
</feature>
<evidence type="ECO:0000256" key="9">
    <source>
        <dbReference type="ARBA" id="ARBA00039432"/>
    </source>
</evidence>
<accession>A0A7R9BPC6</accession>
<feature type="domain" description="USP" evidence="15">
    <location>
        <begin position="156"/>
        <end position="466"/>
    </location>
</feature>
<keyword evidence="17" id="KW-1185">Reference proteome</keyword>
<dbReference type="GO" id="GO:0016579">
    <property type="term" value="P:protein deubiquitination"/>
    <property type="evidence" value="ECO:0007669"/>
    <property type="project" value="InterPro"/>
</dbReference>
<dbReference type="PROSITE" id="PS00973">
    <property type="entry name" value="USP_2"/>
    <property type="match status" value="1"/>
</dbReference>
<feature type="region of interest" description="Disordered" evidence="14">
    <location>
        <begin position="590"/>
        <end position="612"/>
    </location>
</feature>
<dbReference type="Gene3D" id="3.90.70.10">
    <property type="entry name" value="Cysteine proteinases"/>
    <property type="match status" value="1"/>
</dbReference>
<feature type="compositionally biased region" description="Low complexity" evidence="14">
    <location>
        <begin position="488"/>
        <end position="498"/>
    </location>
</feature>
<evidence type="ECO:0000256" key="3">
    <source>
        <dbReference type="ARBA" id="ARBA00009085"/>
    </source>
</evidence>
<gene>
    <name evidence="16" type="ORF">NMOB1V02_LOCUS5428</name>
</gene>
<dbReference type="PROSITE" id="PS50235">
    <property type="entry name" value="USP_3"/>
    <property type="match status" value="1"/>
</dbReference>
<evidence type="ECO:0000256" key="6">
    <source>
        <dbReference type="ARBA" id="ARBA00022786"/>
    </source>
</evidence>
<comment type="catalytic activity">
    <reaction evidence="1">
        <text>Thiol-dependent hydrolysis of ester, thioester, amide, peptide and isopeptide bonds formed by the C-terminal Gly of ubiquitin (a 76-residue protein attached to proteins as an intracellular targeting signal).</text>
        <dbReference type="EC" id="3.4.19.12"/>
    </reaction>
</comment>
<feature type="compositionally biased region" description="Polar residues" evidence="14">
    <location>
        <begin position="654"/>
        <end position="671"/>
    </location>
</feature>
<feature type="compositionally biased region" description="Basic and acidic residues" evidence="14">
    <location>
        <begin position="898"/>
        <end position="907"/>
    </location>
</feature>
<evidence type="ECO:0000256" key="5">
    <source>
        <dbReference type="ARBA" id="ARBA00022670"/>
    </source>
</evidence>
<name>A0A7R9BPC6_9CRUS</name>
<dbReference type="AlphaFoldDB" id="A0A7R9BPC6"/>
<feature type="compositionally biased region" description="Polar residues" evidence="14">
    <location>
        <begin position="794"/>
        <end position="816"/>
    </location>
</feature>
<dbReference type="Pfam" id="PF00443">
    <property type="entry name" value="UCH"/>
    <property type="match status" value="1"/>
</dbReference>
<proteinExistence type="inferred from homology"/>
<evidence type="ECO:0000256" key="7">
    <source>
        <dbReference type="ARBA" id="ARBA00022801"/>
    </source>
</evidence>
<feature type="region of interest" description="Disordered" evidence="14">
    <location>
        <begin position="866"/>
        <end position="907"/>
    </location>
</feature>
<feature type="compositionally biased region" description="Basic and acidic residues" evidence="14">
    <location>
        <begin position="867"/>
        <end position="878"/>
    </location>
</feature>
<sequence>MDGFMDAHRASVEHNEIYAALSSKLKSSRTDGSVPTLDRLTYSSRSITEQRLQFVKREENVMLEELKKKCIILNPDFKKTSAVPQSFPKSPHYAFSGSPVCEAKPSANALFSTPPKAAVNNQNDEMNGGNMCAPKVVLYEPSKVKLTWEQMYPVGAGLVNPGLTCYLNSSLQVLMHCPPFVNWILSDPHCSANDRRCNCLLCAMANTVRQSHVNSGSQFLPQLILQRLRMISKTLRHDKQEDAHEFMRSLLSTLQLTYLKFRGASKLDVRSQETTPIDQIFGGYIRSQVICQKCNRKSNTFDHFQDLILDLRGSNTLDEALASYFKKETLFSSSGYKCVRCRTVVQASKKFSIEKPPNVLIIQLKRFESVFRKLSRVISFGRFLDLKPYSSWVDDSHSVETLGNSMKYALNGIVVHNGHSLSCGHYYAVAKASDGIFYNFNDSSVHRTSFEYMRNCAAYLLFYIRTDSVPFSLPNMVKQTFQPQICGPSASPSSSAPSNYHGSPSIRNSPSTSIVKTVYPKPIGPNLPEGFKVRSDASVNLLGLGKKSNESSRLSAGESPAVKTAIVPYDDDEEEDDPADKNELCPPKAAANVAPATPTPALDVRESSPKTPVVLTPKTPVVLTPKTPIVAATIGMSVILSTHKAPWSVDDDTQQTNRSDTSLDSVASTSGKWKVVGPFPAAHPKSDYSEKCQKRKTENSKDVFLSSSKKAKHKDEPQTDEDALQSPKKKPQGFESESLAERKVEKDQSRGKSECSQLFKKSTKDSESPKIDSVLLKKSKNHEDADQVACGGAENSSLHGFGQQVLSWNGGPNSLDNELARERFRTEERRQADREWDDEFDRGKEKKKKKAWSDFKVYRNGGNVFDDFQRQKRERGSDRYSGYSKYTPHKRKRSHGWGYRDDSRKTR</sequence>
<dbReference type="GO" id="GO:0006508">
    <property type="term" value="P:proteolysis"/>
    <property type="evidence" value="ECO:0007669"/>
    <property type="project" value="UniProtKB-KW"/>
</dbReference>
<dbReference type="GO" id="GO:0005730">
    <property type="term" value="C:nucleolus"/>
    <property type="evidence" value="ECO:0007669"/>
    <property type="project" value="UniProtKB-SubCell"/>
</dbReference>
<feature type="region of interest" description="Disordered" evidence="14">
    <location>
        <begin position="487"/>
        <end position="512"/>
    </location>
</feature>
<dbReference type="SUPFAM" id="SSF54001">
    <property type="entry name" value="Cysteine proteinases"/>
    <property type="match status" value="1"/>
</dbReference>
<dbReference type="InterPro" id="IPR038765">
    <property type="entry name" value="Papain-like_cys_pep_sf"/>
</dbReference>
<dbReference type="GO" id="GO:0042981">
    <property type="term" value="P:regulation of apoptotic process"/>
    <property type="evidence" value="ECO:0007669"/>
    <property type="project" value="TreeGrafter"/>
</dbReference>
<dbReference type="InterPro" id="IPR001394">
    <property type="entry name" value="Peptidase_C19_UCH"/>
</dbReference>
<evidence type="ECO:0000256" key="12">
    <source>
        <dbReference type="ARBA" id="ARBA00042420"/>
    </source>
</evidence>
<dbReference type="InterPro" id="IPR018200">
    <property type="entry name" value="USP_CS"/>
</dbReference>
<evidence type="ECO:0000313" key="16">
    <source>
        <dbReference type="EMBL" id="CAD7277700.1"/>
    </source>
</evidence>
<evidence type="ECO:0000256" key="2">
    <source>
        <dbReference type="ARBA" id="ARBA00004604"/>
    </source>
</evidence>
<feature type="compositionally biased region" description="Low complexity" evidence="14">
    <location>
        <begin position="590"/>
        <end position="601"/>
    </location>
</feature>
<evidence type="ECO:0000256" key="1">
    <source>
        <dbReference type="ARBA" id="ARBA00000707"/>
    </source>
</evidence>
<evidence type="ECO:0000256" key="14">
    <source>
        <dbReference type="SAM" id="MobiDB-lite"/>
    </source>
</evidence>